<dbReference type="AlphaFoldDB" id="A0A2N5SYP5"/>
<protein>
    <submittedName>
        <fullName evidence="2">Uncharacterized protein</fullName>
    </submittedName>
</protein>
<dbReference type="Proteomes" id="UP000235388">
    <property type="component" value="Unassembled WGS sequence"/>
</dbReference>
<reference evidence="2 3" key="1">
    <citation type="submission" date="2017-11" db="EMBL/GenBank/DDBJ databases">
        <title>De novo assembly and phasing of dikaryotic genomes from two isolates of Puccinia coronata f. sp. avenae, the causal agent of oat crown rust.</title>
        <authorList>
            <person name="Miller M.E."/>
            <person name="Zhang Y."/>
            <person name="Omidvar V."/>
            <person name="Sperschneider J."/>
            <person name="Schwessinger B."/>
            <person name="Raley C."/>
            <person name="Palmer J.M."/>
            <person name="Garnica D."/>
            <person name="Upadhyaya N."/>
            <person name="Rathjen J."/>
            <person name="Taylor J.M."/>
            <person name="Park R.F."/>
            <person name="Dodds P.N."/>
            <person name="Hirsch C.D."/>
            <person name="Kianian S.F."/>
            <person name="Figueroa M."/>
        </authorList>
    </citation>
    <scope>NUCLEOTIDE SEQUENCE [LARGE SCALE GENOMIC DNA]</scope>
    <source>
        <strain evidence="2">12NC29</strain>
    </source>
</reference>
<keyword evidence="3" id="KW-1185">Reference proteome</keyword>
<dbReference type="EMBL" id="PGCJ01000833">
    <property type="protein sequence ID" value="PLW18355.1"/>
    <property type="molecule type" value="Genomic_DNA"/>
</dbReference>
<organism evidence="2 3">
    <name type="scientific">Puccinia coronata f. sp. avenae</name>
    <dbReference type="NCBI Taxonomy" id="200324"/>
    <lineage>
        <taxon>Eukaryota</taxon>
        <taxon>Fungi</taxon>
        <taxon>Dikarya</taxon>
        <taxon>Basidiomycota</taxon>
        <taxon>Pucciniomycotina</taxon>
        <taxon>Pucciniomycetes</taxon>
        <taxon>Pucciniales</taxon>
        <taxon>Pucciniaceae</taxon>
        <taxon>Puccinia</taxon>
    </lineage>
</organism>
<accession>A0A2N5SYP5</accession>
<keyword evidence="1" id="KW-0732">Signal</keyword>
<feature type="signal peptide" evidence="1">
    <location>
        <begin position="1"/>
        <end position="18"/>
    </location>
</feature>
<evidence type="ECO:0000313" key="3">
    <source>
        <dbReference type="Proteomes" id="UP000235388"/>
    </source>
</evidence>
<evidence type="ECO:0000256" key="1">
    <source>
        <dbReference type="SAM" id="SignalP"/>
    </source>
</evidence>
<sequence>MIAKCFVYLAGIASAALAAPMDAADSIARGMAPQGVVISHKAQELAPVTSIVDDVVESGVLILNWRIM</sequence>
<evidence type="ECO:0000313" key="2">
    <source>
        <dbReference type="EMBL" id="PLW18355.1"/>
    </source>
</evidence>
<gene>
    <name evidence="2" type="ORF">PCANC_14203</name>
</gene>
<name>A0A2N5SYP5_9BASI</name>
<feature type="chain" id="PRO_5014782027" evidence="1">
    <location>
        <begin position="19"/>
        <end position="68"/>
    </location>
</feature>
<comment type="caution">
    <text evidence="2">The sequence shown here is derived from an EMBL/GenBank/DDBJ whole genome shotgun (WGS) entry which is preliminary data.</text>
</comment>
<proteinExistence type="predicted"/>